<dbReference type="InterPro" id="IPR050790">
    <property type="entry name" value="ExbB/TolQ_transport"/>
</dbReference>
<dbReference type="GeneID" id="93077005"/>
<evidence type="ECO:0000256" key="7">
    <source>
        <dbReference type="SAM" id="Phobius"/>
    </source>
</evidence>
<evidence type="ECO:0000256" key="1">
    <source>
        <dbReference type="ARBA" id="ARBA00004651"/>
    </source>
</evidence>
<dbReference type="InterPro" id="IPR002898">
    <property type="entry name" value="MotA_ExbB_proton_chnl"/>
</dbReference>
<feature type="domain" description="MotA/TolQ/ExbB proton channel" evidence="8">
    <location>
        <begin position="109"/>
        <end position="211"/>
    </location>
</feature>
<gene>
    <name evidence="9" type="ORF">WSI_03200</name>
</gene>
<feature type="transmembrane region" description="Helical" evidence="7">
    <location>
        <begin position="174"/>
        <end position="196"/>
    </location>
</feature>
<organism evidence="9 10">
    <name type="scientific">Candidatus Liberibacter asiaticus str. gxpsy</name>
    <dbReference type="NCBI Taxonomy" id="1174529"/>
    <lineage>
        <taxon>Bacteria</taxon>
        <taxon>Pseudomonadati</taxon>
        <taxon>Pseudomonadota</taxon>
        <taxon>Alphaproteobacteria</taxon>
        <taxon>Hyphomicrobiales</taxon>
        <taxon>Rhizobiaceae</taxon>
        <taxon>Liberibacter</taxon>
    </lineage>
</organism>
<keyword evidence="4 7" id="KW-1133">Transmembrane helix</keyword>
<evidence type="ECO:0000256" key="3">
    <source>
        <dbReference type="ARBA" id="ARBA00022692"/>
    </source>
</evidence>
<accession>A0ABM5NFH6</accession>
<evidence type="ECO:0000313" key="9">
    <source>
        <dbReference type="EMBL" id="AGH17010.1"/>
    </source>
</evidence>
<dbReference type="RefSeq" id="WP_015452607.1">
    <property type="nucleotide sequence ID" value="NC_020549.1"/>
</dbReference>
<keyword evidence="3 7" id="KW-0812">Transmembrane</keyword>
<reference evidence="9 10" key="1">
    <citation type="journal article" date="2013" name="Genome Announc.">
        <title>Complete Genome Sequence of a Chinese Strain of 'Candidatus Liberibacter asiaticus'.</title>
        <authorList>
            <person name="Lin H."/>
            <person name="Han C.S."/>
            <person name="Liu B."/>
            <person name="Lou B."/>
            <person name="Bai X."/>
            <person name="Deng C."/>
            <person name="Civerolo E.L."/>
            <person name="Gupta G."/>
        </authorList>
    </citation>
    <scope>NUCLEOTIDE SEQUENCE [LARGE SCALE GENOMIC DNA]</scope>
    <source>
        <strain evidence="10">gxpsy</strain>
    </source>
</reference>
<evidence type="ECO:0000256" key="6">
    <source>
        <dbReference type="RuleBase" id="RU004057"/>
    </source>
</evidence>
<dbReference type="PANTHER" id="PTHR30625:SF3">
    <property type="entry name" value="TOL-PAL SYSTEM PROTEIN TOLQ"/>
    <property type="match status" value="1"/>
</dbReference>
<evidence type="ECO:0000256" key="2">
    <source>
        <dbReference type="ARBA" id="ARBA00022475"/>
    </source>
</evidence>
<dbReference type="Pfam" id="PF01618">
    <property type="entry name" value="MotA_ExbB"/>
    <property type="match status" value="1"/>
</dbReference>
<name>A0ABM5NFH6_LIBAS</name>
<dbReference type="PANTHER" id="PTHR30625">
    <property type="entry name" value="PROTEIN TOLQ"/>
    <property type="match status" value="1"/>
</dbReference>
<evidence type="ECO:0000256" key="4">
    <source>
        <dbReference type="ARBA" id="ARBA00022989"/>
    </source>
</evidence>
<evidence type="ECO:0000313" key="10">
    <source>
        <dbReference type="Proteomes" id="UP000011820"/>
    </source>
</evidence>
<feature type="transmembrane region" description="Helical" evidence="7">
    <location>
        <begin position="20"/>
        <end position="43"/>
    </location>
</feature>
<protein>
    <submittedName>
        <fullName evidence="9">TolQ protein</fullName>
    </submittedName>
</protein>
<comment type="similarity">
    <text evidence="6">Belongs to the exbB/tolQ family.</text>
</comment>
<proteinExistence type="inferred from homology"/>
<evidence type="ECO:0000256" key="5">
    <source>
        <dbReference type="ARBA" id="ARBA00023136"/>
    </source>
</evidence>
<keyword evidence="10" id="KW-1185">Reference proteome</keyword>
<keyword evidence="2" id="KW-1003">Cell membrane</keyword>
<comment type="subcellular location">
    <subcellularLocation>
        <location evidence="1">Cell membrane</location>
        <topology evidence="1">Multi-pass membrane protein</topology>
    </subcellularLocation>
    <subcellularLocation>
        <location evidence="6">Membrane</location>
        <topology evidence="6">Multi-pass membrane protein</topology>
    </subcellularLocation>
</comment>
<evidence type="ECO:0000259" key="8">
    <source>
        <dbReference type="Pfam" id="PF01618"/>
    </source>
</evidence>
<keyword evidence="6" id="KW-0653">Protein transport</keyword>
<feature type="transmembrane region" description="Helical" evidence="7">
    <location>
        <begin position="141"/>
        <end position="162"/>
    </location>
</feature>
<sequence length="230" mass="25517">MNNYGLAIMDISIFALFMQMGLAVKCIITLLFIFSILSWSVIIQKSVNFITLRRQFREFEQLFWSGQSLETVCKSLKNHHNIGLAAIFMSAMSEWKKSCDKGARSPIGIQDRIDRMMDVAIARELEEITEKLSFLGSMSSAGLLVGILGAVLGMMGFFQSIAGYYSNNVVSIPGIIESLISILLGLCVSIPSSIAYNKFIEDSKKFAMQMEGFANEFSAILSRQTEGNIS</sequence>
<dbReference type="EMBL" id="CP004005">
    <property type="protein sequence ID" value="AGH17010.1"/>
    <property type="molecule type" value="Genomic_DNA"/>
</dbReference>
<keyword evidence="5 7" id="KW-0472">Membrane</keyword>
<dbReference type="Proteomes" id="UP000011820">
    <property type="component" value="Chromosome"/>
</dbReference>
<keyword evidence="6" id="KW-0813">Transport</keyword>